<accession>A0AAV4QX82</accession>
<organism evidence="1 2">
    <name type="scientific">Caerostris extrusa</name>
    <name type="common">Bark spider</name>
    <name type="synonym">Caerostris bankana</name>
    <dbReference type="NCBI Taxonomy" id="172846"/>
    <lineage>
        <taxon>Eukaryota</taxon>
        <taxon>Metazoa</taxon>
        <taxon>Ecdysozoa</taxon>
        <taxon>Arthropoda</taxon>
        <taxon>Chelicerata</taxon>
        <taxon>Arachnida</taxon>
        <taxon>Araneae</taxon>
        <taxon>Araneomorphae</taxon>
        <taxon>Entelegynae</taxon>
        <taxon>Araneoidea</taxon>
        <taxon>Araneidae</taxon>
        <taxon>Caerostris</taxon>
    </lineage>
</organism>
<dbReference type="AlphaFoldDB" id="A0AAV4QX82"/>
<keyword evidence="2" id="KW-1185">Reference proteome</keyword>
<sequence>MGHILLKEQKSLARDNGSLFIAFLTYPSTPLHIPSQAFHSTPSYPTIPALLICLMKLDRRKYHFRFSTTLPRFPGFFPVADFALSLSLSATTITYFLQRNFCFGVGKIPSLTIYLSLRGVFDECGGIGGLLGRCAPARGFCKTVNWY</sequence>
<reference evidence="1 2" key="1">
    <citation type="submission" date="2021-06" db="EMBL/GenBank/DDBJ databases">
        <title>Caerostris extrusa draft genome.</title>
        <authorList>
            <person name="Kono N."/>
            <person name="Arakawa K."/>
        </authorList>
    </citation>
    <scope>NUCLEOTIDE SEQUENCE [LARGE SCALE GENOMIC DNA]</scope>
</reference>
<evidence type="ECO:0000313" key="2">
    <source>
        <dbReference type="Proteomes" id="UP001054945"/>
    </source>
</evidence>
<proteinExistence type="predicted"/>
<evidence type="ECO:0000313" key="1">
    <source>
        <dbReference type="EMBL" id="GIY12687.1"/>
    </source>
</evidence>
<dbReference type="EMBL" id="BPLR01006832">
    <property type="protein sequence ID" value="GIY12687.1"/>
    <property type="molecule type" value="Genomic_DNA"/>
</dbReference>
<comment type="caution">
    <text evidence="1">The sequence shown here is derived from an EMBL/GenBank/DDBJ whole genome shotgun (WGS) entry which is preliminary data.</text>
</comment>
<name>A0AAV4QX82_CAEEX</name>
<gene>
    <name evidence="1" type="primary">AVEN_205460_1</name>
    <name evidence="1" type="ORF">CEXT_448271</name>
</gene>
<protein>
    <submittedName>
        <fullName evidence="1">Uncharacterized protein</fullName>
    </submittedName>
</protein>
<dbReference type="Proteomes" id="UP001054945">
    <property type="component" value="Unassembled WGS sequence"/>
</dbReference>